<dbReference type="PROSITE" id="PS50878">
    <property type="entry name" value="RT_POL"/>
    <property type="match status" value="1"/>
</dbReference>
<dbReference type="EMBL" id="NQIK02000006">
    <property type="protein sequence ID" value="KAF7569969.1"/>
    <property type="molecule type" value="Genomic_DNA"/>
</dbReference>
<dbReference type="InterPro" id="IPR000477">
    <property type="entry name" value="RT_dom"/>
</dbReference>
<feature type="domain" description="Reverse transcriptase" evidence="2">
    <location>
        <begin position="855"/>
        <end position="1125"/>
    </location>
</feature>
<dbReference type="CDD" id="cd09276">
    <property type="entry name" value="Rnase_HI_RT_non_LTR"/>
    <property type="match status" value="1"/>
</dbReference>
<dbReference type="PANTHER" id="PTHR33481:SF1">
    <property type="entry name" value="ENDONUCLEASE_EXONUCLEASE_PHOSPHATASE DOMAIN-CONTAINING PROTEIN-RELATED"/>
    <property type="match status" value="1"/>
</dbReference>
<feature type="region of interest" description="Disordered" evidence="1">
    <location>
        <begin position="1"/>
        <end position="33"/>
    </location>
</feature>
<evidence type="ECO:0000259" key="2">
    <source>
        <dbReference type="PROSITE" id="PS50878"/>
    </source>
</evidence>
<dbReference type="PROSITE" id="PS50879">
    <property type="entry name" value="RNASE_H_1"/>
    <property type="match status" value="1"/>
</dbReference>
<dbReference type="Pfam" id="PF14529">
    <property type="entry name" value="Exo_endo_phos_2"/>
    <property type="match status" value="1"/>
</dbReference>
<evidence type="ECO:0000313" key="5">
    <source>
        <dbReference type="Proteomes" id="UP000245464"/>
    </source>
</evidence>
<dbReference type="SUPFAM" id="SSF53098">
    <property type="entry name" value="Ribonuclease H-like"/>
    <property type="match status" value="1"/>
</dbReference>
<reference evidence="4" key="1">
    <citation type="journal article" date="2018" name="BMC Genomics">
        <title>Comparative genomics of the wheat fungal pathogen Pyrenophora tritici-repentis reveals chromosomal variations and genome plasticity.</title>
        <authorList>
            <person name="Moolhuijzen P."/>
            <person name="See P.T."/>
            <person name="Hane J.K."/>
            <person name="Shi G."/>
            <person name="Liu Z."/>
            <person name="Oliver R.P."/>
            <person name="Moffat C.S."/>
        </authorList>
    </citation>
    <scope>NUCLEOTIDE SEQUENCE [LARGE SCALE GENOMIC DNA]</scope>
    <source>
        <strain evidence="4">M4</strain>
    </source>
</reference>
<dbReference type="Pfam" id="PF00075">
    <property type="entry name" value="RNase_H"/>
    <property type="match status" value="1"/>
</dbReference>
<dbReference type="GO" id="GO:0003676">
    <property type="term" value="F:nucleic acid binding"/>
    <property type="evidence" value="ECO:0007669"/>
    <property type="project" value="InterPro"/>
</dbReference>
<dbReference type="SUPFAM" id="SSF56219">
    <property type="entry name" value="DNase I-like"/>
    <property type="match status" value="1"/>
</dbReference>
<proteinExistence type="predicted"/>
<protein>
    <recommendedName>
        <fullName evidence="6">Reverse transcriptase</fullName>
    </recommendedName>
</protein>
<dbReference type="InterPro" id="IPR012337">
    <property type="entry name" value="RNaseH-like_sf"/>
</dbReference>
<name>A0A834RUM0_9PLEO</name>
<feature type="domain" description="RNase H type-1" evidence="3">
    <location>
        <begin position="1329"/>
        <end position="1468"/>
    </location>
</feature>
<dbReference type="RefSeq" id="XP_065961792.1">
    <property type="nucleotide sequence ID" value="XM_066108607.1"/>
</dbReference>
<gene>
    <name evidence="4" type="ORF">PtrM4_123840</name>
</gene>
<evidence type="ECO:0008006" key="6">
    <source>
        <dbReference type="Google" id="ProtNLM"/>
    </source>
</evidence>
<dbReference type="SUPFAM" id="SSF56672">
    <property type="entry name" value="DNA/RNA polymerases"/>
    <property type="match status" value="1"/>
</dbReference>
<dbReference type="GO" id="GO:0004523">
    <property type="term" value="F:RNA-DNA hybrid ribonuclease activity"/>
    <property type="evidence" value="ECO:0007669"/>
    <property type="project" value="InterPro"/>
</dbReference>
<dbReference type="GeneID" id="90957240"/>
<sequence length="1640" mass="186020">MNKRPALFSPVYDRTGRNPFQKNDSDKPTAKDPEQAIQWARNLILQASIMTNSYEEQNKLLELLDISDKLSAKLAFHSATLANASEKAAKTLKKATATVAGQNNQTVAVATTTTNTNAPQSYATIAAQPSKNATWTTVAPKKKPTPKKLITHYQIVATLEENQTINPLQARNKINEAFQKAGIAGPVIQLAALSKRNNLILTTTSGYSGEFLLQQSNIWMDLFNIKHAQPLESWTKVIVHNVPTTFEGADTLEILQTEIPTYNKGLQIVGNSYWLTKDWKNKQNSSIVIAFKTEAEAKKLGARIIILGESLRTEKYRSIPATTQCDNCQGFGHTKLKCRNQTACQLYSIKILQANLNKSIQATESTLQLAVELRVDIIAVQEPWLTPTRNNDYADTRSTSHAAYLQILPQSEPKLRPRVLFYISRTLLAETHLLEGFTSDPDAIALVVQKGNHKFNIFNLYNERGIGDIKTIPRVLLNTNTRLPESSILLLDANEHHPWWDPLCTSTSPGAPPFVEWIESQNLSLLNTPGTGTFFRPHLSRESVLDLSLVTPDLADKAIDWQVTTETGSDHYGLLFSIRSDTDQVDNPINQRKFNTKKADWPLFQKTLNEAIQNNITLQHISEINDPRKQDCKNLILEEDQELQSKLEEIGEAITQVIQLAADKAIPKVKLGPKPKPWWNQELTKLRRELTHCQRVYTQQLQQLSIQEAYLFKKDFLIARNTYARAIKDAKKRHWNSFLEQETPQSIYKAMAYTKDQKVEKIPPIHGEILEKTFKGKCKAFRKALFPPPPTAELPSFLNYQESIWDWPQLSISELEQACSRKVKSSTPGPDAITQDIITATFKFNPEILFIAYSILFNYGYHPRCWKAATGAILKKPSKLDYSLPKAYRVITLLNSLGKVLERIIAKRLASLAETTNLLHPSQIGGRNKKSAIDAALLLVDQIQHKKQQGQITSTVFVDVKGAFDHVIHNRFLDRLKKLGLPISLICWAKSFLSNRTLRLAFDNKIEEFSKIRAGIPQGSPVSPIFFLIYIRDLFPALQSFQLSYIDDLSLTTSSTSLKKNIRALQKEIATLFAKGEQLDIIFDTSKTELIHFTAKKERIERALILPNNDRIEHKDTVKWLGIYLDNRLSFKSHVSIRVSQARQAFYRLGRLANIELGLSTHAIRQLYLACVTSVSDYGAQIYWQNQPYATKKLQSLHNLACRKTLGVFRTAPTVPTSLEASLLPPAIRLNSTIRNYASRANLLANTHPIAKAITRIQSTNLQRSKKPNQHRQLQTITNAIPKNNKRDTEQTIPYRFRPWDTLNYTVTVSQKSKEEEANAHQAYIKTRLDNYTTIYSDASQTQEGKGIGVGIAVYNSTQQEIYSETVNIGQYQLVYNGELEGITRAFEYAAKNATTDQEFEVYADNQAAIYRLKNLSDNPGQHWQLRCLKAANTIRRKQANIHLLWAPGHTDIVGNERADYLAKGATKEDPRSTTKSIAYLGTTIKRIQQTEQRQEYEKYKARATALNKATYSAKYPLKISKTIQMPQNTKRVTSSAFYSLKLGHGYFNSYLKRFKKRDSNRCTCQNIQTPEHLLLYCHLYKDHRKTLLQTIKHRPVTLPLLLHTSIGIEATLAFITSTRIGTRKWYLGQPTEDLQRDTV</sequence>
<dbReference type="Gene3D" id="3.60.10.10">
    <property type="entry name" value="Endonuclease/exonuclease/phosphatase"/>
    <property type="match status" value="1"/>
</dbReference>
<evidence type="ECO:0000259" key="3">
    <source>
        <dbReference type="PROSITE" id="PS50879"/>
    </source>
</evidence>
<dbReference type="Proteomes" id="UP000245464">
    <property type="component" value="Chromosome 6"/>
</dbReference>
<evidence type="ECO:0000313" key="4">
    <source>
        <dbReference type="EMBL" id="KAF7569969.1"/>
    </source>
</evidence>
<feature type="compositionally biased region" description="Basic and acidic residues" evidence="1">
    <location>
        <begin position="23"/>
        <end position="33"/>
    </location>
</feature>
<evidence type="ECO:0000256" key="1">
    <source>
        <dbReference type="SAM" id="MobiDB-lite"/>
    </source>
</evidence>
<dbReference type="InterPro" id="IPR036691">
    <property type="entry name" value="Endo/exonu/phosph_ase_sf"/>
</dbReference>
<dbReference type="InterPro" id="IPR036397">
    <property type="entry name" value="RNaseH_sf"/>
</dbReference>
<dbReference type="InterPro" id="IPR002156">
    <property type="entry name" value="RNaseH_domain"/>
</dbReference>
<accession>A0A834RUM0</accession>
<dbReference type="CDD" id="cd01650">
    <property type="entry name" value="RT_nLTR_like"/>
    <property type="match status" value="1"/>
</dbReference>
<dbReference type="InterPro" id="IPR043502">
    <property type="entry name" value="DNA/RNA_pol_sf"/>
</dbReference>
<dbReference type="PANTHER" id="PTHR33481">
    <property type="entry name" value="REVERSE TRANSCRIPTASE"/>
    <property type="match status" value="1"/>
</dbReference>
<dbReference type="InterPro" id="IPR005135">
    <property type="entry name" value="Endo/exonuclease/phosphatase"/>
</dbReference>
<comment type="caution">
    <text evidence="4">The sequence shown here is derived from an EMBL/GenBank/DDBJ whole genome shotgun (WGS) entry which is preliminary data.</text>
</comment>
<dbReference type="Gene3D" id="3.30.420.10">
    <property type="entry name" value="Ribonuclease H-like superfamily/Ribonuclease H"/>
    <property type="match status" value="1"/>
</dbReference>
<dbReference type="KEGG" id="ptrr:90957240"/>
<dbReference type="Pfam" id="PF00078">
    <property type="entry name" value="RVT_1"/>
    <property type="match status" value="1"/>
</dbReference>
<organism evidence="4 5">
    <name type="scientific">Pyrenophora tritici-repentis</name>
    <dbReference type="NCBI Taxonomy" id="45151"/>
    <lineage>
        <taxon>Eukaryota</taxon>
        <taxon>Fungi</taxon>
        <taxon>Dikarya</taxon>
        <taxon>Ascomycota</taxon>
        <taxon>Pezizomycotina</taxon>
        <taxon>Dothideomycetes</taxon>
        <taxon>Pleosporomycetidae</taxon>
        <taxon>Pleosporales</taxon>
        <taxon>Pleosporineae</taxon>
        <taxon>Pleosporaceae</taxon>
        <taxon>Pyrenophora</taxon>
    </lineage>
</organism>